<evidence type="ECO:0000313" key="1">
    <source>
        <dbReference type="EMBL" id="TRX99167.1"/>
    </source>
</evidence>
<dbReference type="Proteomes" id="UP000315938">
    <property type="component" value="Unassembled WGS sequence"/>
</dbReference>
<protein>
    <submittedName>
        <fullName evidence="1">Uncharacterized protein</fullName>
    </submittedName>
</protein>
<reference evidence="1 2" key="1">
    <citation type="submission" date="2019-07" db="EMBL/GenBank/DDBJ databases">
        <title>Genome sequence of Acholeplasma laidlawii strain with increased resistance to erythromycin.</title>
        <authorList>
            <person name="Medvedeva E.S."/>
            <person name="Baranova N.B."/>
            <person name="Siniagina M.N."/>
            <person name="Mouzykantov A."/>
            <person name="Chernova O.A."/>
            <person name="Chernov V.M."/>
        </authorList>
    </citation>
    <scope>NUCLEOTIDE SEQUENCE [LARGE SCALE GENOMIC DNA]</scope>
    <source>
        <strain evidence="1 2">PG8REry</strain>
    </source>
</reference>
<proteinExistence type="predicted"/>
<gene>
    <name evidence="1" type="ORF">FNV44_05525</name>
</gene>
<comment type="caution">
    <text evidence="1">The sequence shown here is derived from an EMBL/GenBank/DDBJ whole genome shotgun (WGS) entry which is preliminary data.</text>
</comment>
<accession>A0A553IG53</accession>
<organism evidence="1 2">
    <name type="scientific">Acholeplasma laidlawii</name>
    <dbReference type="NCBI Taxonomy" id="2148"/>
    <lineage>
        <taxon>Bacteria</taxon>
        <taxon>Bacillati</taxon>
        <taxon>Mycoplasmatota</taxon>
        <taxon>Mollicutes</taxon>
        <taxon>Acholeplasmatales</taxon>
        <taxon>Acholeplasmataceae</taxon>
        <taxon>Acholeplasma</taxon>
    </lineage>
</organism>
<evidence type="ECO:0000313" key="2">
    <source>
        <dbReference type="Proteomes" id="UP000315938"/>
    </source>
</evidence>
<dbReference type="GeneID" id="41339331"/>
<dbReference type="RefSeq" id="WP_012243122.1">
    <property type="nucleotide sequence ID" value="NZ_JACAOE010000002.1"/>
</dbReference>
<name>A0A553IG53_ACHLA</name>
<sequence length="76" mass="8757">MEIKRCAFIVDFKGKEVPKRLSKMDVNLTYISKKFNYAIVYLDEAKGEKLLVNHLKNVKGFIGVTPSLFYDENANI</sequence>
<dbReference type="AlphaFoldDB" id="A0A553IG53"/>
<dbReference type="EMBL" id="VKID01000002">
    <property type="protein sequence ID" value="TRX99167.1"/>
    <property type="molecule type" value="Genomic_DNA"/>
</dbReference>